<dbReference type="Gene3D" id="3.40.50.150">
    <property type="entry name" value="Vaccinia Virus protein VP39"/>
    <property type="match status" value="1"/>
</dbReference>
<dbReference type="Proteomes" id="UP001153069">
    <property type="component" value="Unassembled WGS sequence"/>
</dbReference>
<dbReference type="NCBIfam" id="TIGR01444">
    <property type="entry name" value="fkbM_fam"/>
    <property type="match status" value="1"/>
</dbReference>
<dbReference type="InterPro" id="IPR052514">
    <property type="entry name" value="SAM-dependent_MTase"/>
</dbReference>
<keyword evidence="4" id="KW-1185">Reference proteome</keyword>
<protein>
    <recommendedName>
        <fullName evidence="2">Methyltransferase FkbM domain-containing protein</fullName>
    </recommendedName>
</protein>
<sequence>MFRIFGRKEVDDYFLLPTLPPSNNTNDDPNKSSWLIPTHGKSWNIPQWHQPYPGGTRTVTTGGNFSCVWTTFVATSGKSVPMCVHPFPDFISGVIAKEHRWPDCDLLPVLWRENQPNQVIRWFSITFWRQRQPPLFVDIGANIGSCVLEMLLSTEDSHILAVEPHPMNRFALEMTLRGLPTPLQDRVTLVPIGLGKENHQVLEIFTGETNMGNSVLGKAIRDVPDQQIRSDRYPISVERLDSILLPPATTRTIPLVKLDAQGYECNVLEGMGVDLGRKIQTIKFEVATHHLQEQNCLDLFARLRSLGFHIRPVHNGKDDGRNQDNSQHKTKEKPKDNTIVQYIDTGEVFDVATDLVVSDYLAVRSARNTKAYTTTPS</sequence>
<dbReference type="OrthoDB" id="47202at2759"/>
<reference evidence="3" key="1">
    <citation type="submission" date="2020-06" db="EMBL/GenBank/DDBJ databases">
        <authorList>
            <consortium name="Plant Systems Biology data submission"/>
        </authorList>
    </citation>
    <scope>NUCLEOTIDE SEQUENCE</scope>
    <source>
        <strain evidence="3">D6</strain>
    </source>
</reference>
<name>A0A9N8H714_9STRA</name>
<evidence type="ECO:0000259" key="2">
    <source>
        <dbReference type="Pfam" id="PF05050"/>
    </source>
</evidence>
<feature type="domain" description="Methyltransferase FkbM" evidence="2">
    <location>
        <begin position="138"/>
        <end position="309"/>
    </location>
</feature>
<dbReference type="InterPro" id="IPR006342">
    <property type="entry name" value="FkbM_mtfrase"/>
</dbReference>
<dbReference type="Pfam" id="PF05050">
    <property type="entry name" value="Methyltransf_21"/>
    <property type="match status" value="1"/>
</dbReference>
<dbReference type="PANTHER" id="PTHR34203">
    <property type="entry name" value="METHYLTRANSFERASE, FKBM FAMILY PROTEIN"/>
    <property type="match status" value="1"/>
</dbReference>
<organism evidence="3 4">
    <name type="scientific">Seminavis robusta</name>
    <dbReference type="NCBI Taxonomy" id="568900"/>
    <lineage>
        <taxon>Eukaryota</taxon>
        <taxon>Sar</taxon>
        <taxon>Stramenopiles</taxon>
        <taxon>Ochrophyta</taxon>
        <taxon>Bacillariophyta</taxon>
        <taxon>Bacillariophyceae</taxon>
        <taxon>Bacillariophycidae</taxon>
        <taxon>Naviculales</taxon>
        <taxon>Naviculaceae</taxon>
        <taxon>Seminavis</taxon>
    </lineage>
</organism>
<dbReference type="SUPFAM" id="SSF53335">
    <property type="entry name" value="S-adenosyl-L-methionine-dependent methyltransferases"/>
    <property type="match status" value="1"/>
</dbReference>
<proteinExistence type="predicted"/>
<evidence type="ECO:0000256" key="1">
    <source>
        <dbReference type="SAM" id="MobiDB-lite"/>
    </source>
</evidence>
<dbReference type="PANTHER" id="PTHR34203:SF15">
    <property type="entry name" value="SLL1173 PROTEIN"/>
    <property type="match status" value="1"/>
</dbReference>
<dbReference type="AlphaFoldDB" id="A0A9N8H714"/>
<comment type="caution">
    <text evidence="3">The sequence shown here is derived from an EMBL/GenBank/DDBJ whole genome shotgun (WGS) entry which is preliminary data.</text>
</comment>
<gene>
    <name evidence="3" type="ORF">SEMRO_116_G056930.1</name>
</gene>
<accession>A0A9N8H714</accession>
<evidence type="ECO:0000313" key="4">
    <source>
        <dbReference type="Proteomes" id="UP001153069"/>
    </source>
</evidence>
<dbReference type="EMBL" id="CAICTM010000115">
    <property type="protein sequence ID" value="CAB9501700.1"/>
    <property type="molecule type" value="Genomic_DNA"/>
</dbReference>
<feature type="compositionally biased region" description="Basic and acidic residues" evidence="1">
    <location>
        <begin position="315"/>
        <end position="336"/>
    </location>
</feature>
<feature type="region of interest" description="Disordered" evidence="1">
    <location>
        <begin position="312"/>
        <end position="336"/>
    </location>
</feature>
<dbReference type="InterPro" id="IPR029063">
    <property type="entry name" value="SAM-dependent_MTases_sf"/>
</dbReference>
<evidence type="ECO:0000313" key="3">
    <source>
        <dbReference type="EMBL" id="CAB9501700.1"/>
    </source>
</evidence>